<gene>
    <name evidence="2" type="ORF">SM436_22135</name>
</gene>
<proteinExistence type="predicted"/>
<reference evidence="2 3" key="1">
    <citation type="submission" date="2023-11" db="EMBL/GenBank/DDBJ databases">
        <title>Actinomadura monticuli sp. nov., isolated from volcanic ash.</title>
        <authorList>
            <person name="Lee S.D."/>
            <person name="Yang H."/>
            <person name="Kim I.S."/>
        </authorList>
    </citation>
    <scope>NUCLEOTIDE SEQUENCE [LARGE SCALE GENOMIC DNA]</scope>
    <source>
        <strain evidence="2 3">DSM 45346</strain>
    </source>
</reference>
<accession>A0ABV4R2E3</accession>
<name>A0ABV4R2E3_9ACTN</name>
<evidence type="ECO:0000256" key="1">
    <source>
        <dbReference type="SAM" id="MobiDB-lite"/>
    </source>
</evidence>
<comment type="caution">
    <text evidence="2">The sequence shown here is derived from an EMBL/GenBank/DDBJ whole genome shotgun (WGS) entry which is preliminary data.</text>
</comment>
<dbReference type="EMBL" id="JAXCEH010000015">
    <property type="protein sequence ID" value="MFA1556398.1"/>
    <property type="molecule type" value="Genomic_DNA"/>
</dbReference>
<evidence type="ECO:0000313" key="3">
    <source>
        <dbReference type="Proteomes" id="UP001569904"/>
    </source>
</evidence>
<dbReference type="Proteomes" id="UP001569904">
    <property type="component" value="Unassembled WGS sequence"/>
</dbReference>
<evidence type="ECO:0000313" key="2">
    <source>
        <dbReference type="EMBL" id="MFA1556398.1"/>
    </source>
</evidence>
<dbReference type="RefSeq" id="WP_371943101.1">
    <property type="nucleotide sequence ID" value="NZ_JAXCEH010000015.1"/>
</dbReference>
<feature type="compositionally biased region" description="Basic and acidic residues" evidence="1">
    <location>
        <begin position="346"/>
        <end position="356"/>
    </location>
</feature>
<organism evidence="2 3">
    <name type="scientific">Actinomadura chokoriensis</name>
    <dbReference type="NCBI Taxonomy" id="454156"/>
    <lineage>
        <taxon>Bacteria</taxon>
        <taxon>Bacillati</taxon>
        <taxon>Actinomycetota</taxon>
        <taxon>Actinomycetes</taxon>
        <taxon>Streptosporangiales</taxon>
        <taxon>Thermomonosporaceae</taxon>
        <taxon>Actinomadura</taxon>
    </lineage>
</organism>
<dbReference type="Gene3D" id="3.20.20.80">
    <property type="entry name" value="Glycosidases"/>
    <property type="match status" value="1"/>
</dbReference>
<evidence type="ECO:0008006" key="4">
    <source>
        <dbReference type="Google" id="ProtNLM"/>
    </source>
</evidence>
<keyword evidence="3" id="KW-1185">Reference proteome</keyword>
<dbReference type="SUPFAM" id="SSF51445">
    <property type="entry name" value="(Trans)glycosidases"/>
    <property type="match status" value="1"/>
</dbReference>
<protein>
    <recommendedName>
        <fullName evidence="4">Arabinogalactan endo-beta-1,4-galactanase</fullName>
    </recommendedName>
</protein>
<sequence>MKFGIYPGGRAGTVCSNPPDPAAIGDLVDDLAGGRAFVIREYVHFFGDTTPADVVTSLGAGDELARLPMPDQWYIEAGRELDLVVSYIPQDADIPGWLAFLDTVIDRYGHLTRSLQVTLEPNFPIPLIDGNAPGVLQALTLGISHARAALDGRNRHDVRVGFSVAEPAEWLGGDGEFWQHLSTVPRRDFADHVDYVGLGLYPDAFSPVAPRGTPGDTASLTAHALHHLREHSLPRAHLPPGTPIHIAENGSPSGAGRTEQAQCDSLSDMIGTILDRSESLNITQYEMFSLRDADSGSTEPTGTLGIVTDTYKPKPAFSLYRDIVRNGGRPPSTAAGCQGDAGVDTLARRAEDTSGP</sequence>
<dbReference type="InterPro" id="IPR017853">
    <property type="entry name" value="GH"/>
</dbReference>
<feature type="region of interest" description="Disordered" evidence="1">
    <location>
        <begin position="328"/>
        <end position="356"/>
    </location>
</feature>